<dbReference type="InterPro" id="IPR042506">
    <property type="entry name" value="IQCC"/>
</dbReference>
<accession>A0A9J7MYS2</accession>
<evidence type="ECO:0000313" key="3">
    <source>
        <dbReference type="RefSeq" id="XP_035683626.1"/>
    </source>
</evidence>
<dbReference type="RefSeq" id="XP_035683626.1">
    <property type="nucleotide sequence ID" value="XM_035827733.1"/>
</dbReference>
<dbReference type="KEGG" id="bfo:118420762"/>
<evidence type="ECO:0000313" key="2">
    <source>
        <dbReference type="Proteomes" id="UP000001554"/>
    </source>
</evidence>
<dbReference type="OMA" id="WELEDSF"/>
<feature type="compositionally biased region" description="Basic and acidic residues" evidence="1">
    <location>
        <begin position="83"/>
        <end position="92"/>
    </location>
</feature>
<dbReference type="PROSITE" id="PS50096">
    <property type="entry name" value="IQ"/>
    <property type="match status" value="1"/>
</dbReference>
<dbReference type="PANTHER" id="PTHR16049:SF8">
    <property type="entry name" value="IQ DOMAIN-CONTAINING PROTEIN C"/>
    <property type="match status" value="1"/>
</dbReference>
<name>A0A9J7MYS2_BRAFL</name>
<organism evidence="2 3">
    <name type="scientific">Branchiostoma floridae</name>
    <name type="common">Florida lancelet</name>
    <name type="synonym">Amphioxus</name>
    <dbReference type="NCBI Taxonomy" id="7739"/>
    <lineage>
        <taxon>Eukaryota</taxon>
        <taxon>Metazoa</taxon>
        <taxon>Chordata</taxon>
        <taxon>Cephalochordata</taxon>
        <taxon>Leptocardii</taxon>
        <taxon>Amphioxiformes</taxon>
        <taxon>Branchiostomatidae</taxon>
        <taxon>Branchiostoma</taxon>
    </lineage>
</organism>
<dbReference type="GeneID" id="118420762"/>
<sequence>MAPKNESDGMDEHTKICKVQFFQACVRGTLVRRQLKQLRQNYEVLVQELGDPAFPVHVTWTSTLPCVSTVLPKGKSRMQVKQSENKNIKKGSDQGAAWSSKRDASTETVFPVNTGQDCVGETKTVGMESTELFHSMLQAGEMTSTKTDPGTADKLETCSTNQELSQHGIPEGNKQLLPPQTENQENQTRAISSKTDTGADAWRETPAPRPEGVQDKENLGGHLDSEGTHGWTSEQCTPRQTIHDDTHITQNGNSWSQTAAHWDSIDHGHTSDNSSQAGPTEPPVGLASLAEDTSVWVLEDSFTGAPGVPVYPKDPAELGKMRRHISMELLWVQQAIISRKNYLRMKHNLEQ</sequence>
<feature type="region of interest" description="Disordered" evidence="1">
    <location>
        <begin position="264"/>
        <end position="285"/>
    </location>
</feature>
<feature type="compositionally biased region" description="Basic and acidic residues" evidence="1">
    <location>
        <begin position="212"/>
        <end position="227"/>
    </location>
</feature>
<evidence type="ECO:0000256" key="1">
    <source>
        <dbReference type="SAM" id="MobiDB-lite"/>
    </source>
</evidence>
<feature type="compositionally biased region" description="Polar residues" evidence="1">
    <location>
        <begin position="178"/>
        <end position="196"/>
    </location>
</feature>
<dbReference type="Proteomes" id="UP000001554">
    <property type="component" value="Chromosome 8"/>
</dbReference>
<feature type="region of interest" description="Disordered" evidence="1">
    <location>
        <begin position="162"/>
        <end position="236"/>
    </location>
</feature>
<dbReference type="AlphaFoldDB" id="A0A9J7MYS2"/>
<reference evidence="3" key="2">
    <citation type="submission" date="2025-08" db="UniProtKB">
        <authorList>
            <consortium name="RefSeq"/>
        </authorList>
    </citation>
    <scope>IDENTIFICATION</scope>
    <source>
        <strain evidence="3">S238N-H82</strain>
        <tissue evidence="3">Testes</tissue>
    </source>
</reference>
<proteinExistence type="predicted"/>
<protein>
    <submittedName>
        <fullName evidence="3">Uncharacterized protein LOC118420762 isoform X1</fullName>
    </submittedName>
</protein>
<keyword evidence="2" id="KW-1185">Reference proteome</keyword>
<feature type="region of interest" description="Disordered" evidence="1">
    <location>
        <begin position="81"/>
        <end position="105"/>
    </location>
</feature>
<dbReference type="PANTHER" id="PTHR16049">
    <property type="entry name" value="IQ DOMAIN-CONTAINING PROTEIN C"/>
    <property type="match status" value="1"/>
</dbReference>
<dbReference type="OrthoDB" id="6161953at2759"/>
<gene>
    <name evidence="3" type="primary">LOC118420762</name>
</gene>
<reference evidence="2" key="1">
    <citation type="journal article" date="2020" name="Nat. Ecol. Evol.">
        <title>Deeply conserved synteny resolves early events in vertebrate evolution.</title>
        <authorList>
            <person name="Simakov O."/>
            <person name="Marletaz F."/>
            <person name="Yue J.X."/>
            <person name="O'Connell B."/>
            <person name="Jenkins J."/>
            <person name="Brandt A."/>
            <person name="Calef R."/>
            <person name="Tung C.H."/>
            <person name="Huang T.K."/>
            <person name="Schmutz J."/>
            <person name="Satoh N."/>
            <person name="Yu J.K."/>
            <person name="Putnam N.H."/>
            <person name="Green R.E."/>
            <person name="Rokhsar D.S."/>
        </authorList>
    </citation>
    <scope>NUCLEOTIDE SEQUENCE [LARGE SCALE GENOMIC DNA]</scope>
    <source>
        <strain evidence="2">S238N-H82</strain>
    </source>
</reference>